<proteinExistence type="predicted"/>
<sequence length="80" mass="8150">MSDRTCSPPDGAEPVSSALGERLARGTFAVGQAAASPAAPSAAPTATQILPGIVIGGDFPFQGRLDRYPQRTPVSVDLGR</sequence>
<comment type="caution">
    <text evidence="1">The sequence shown here is derived from an EMBL/GenBank/DDBJ whole genome shotgun (WGS) entry which is preliminary data.</text>
</comment>
<reference evidence="1 2" key="1">
    <citation type="submission" date="2019-07" db="EMBL/GenBank/DDBJ databases">
        <title>Draft genome for Streptomyces benahoarensis MZ03-48.</title>
        <authorList>
            <person name="Gonzalez-Pimentel J.L."/>
        </authorList>
    </citation>
    <scope>NUCLEOTIDE SEQUENCE [LARGE SCALE GENOMIC DNA]</scope>
    <source>
        <strain evidence="1 2">MZ03-48</strain>
    </source>
</reference>
<gene>
    <name evidence="1" type="ORF">FNZ23_27740</name>
</gene>
<evidence type="ECO:0000313" key="2">
    <source>
        <dbReference type="Proteomes" id="UP000320888"/>
    </source>
</evidence>
<accession>A0A553Y0A6</accession>
<dbReference type="RefSeq" id="WP_143942363.1">
    <property type="nucleotide sequence ID" value="NZ_VKLS01000617.1"/>
</dbReference>
<keyword evidence="2" id="KW-1185">Reference proteome</keyword>
<dbReference type="Proteomes" id="UP000320888">
    <property type="component" value="Unassembled WGS sequence"/>
</dbReference>
<dbReference type="EMBL" id="VKLS01000617">
    <property type="protein sequence ID" value="TSB22655.1"/>
    <property type="molecule type" value="Genomic_DNA"/>
</dbReference>
<name>A0A553Y0A6_9ACTN</name>
<evidence type="ECO:0000313" key="1">
    <source>
        <dbReference type="EMBL" id="TSB22655.1"/>
    </source>
</evidence>
<protein>
    <submittedName>
        <fullName evidence="1">Uncharacterized protein</fullName>
    </submittedName>
</protein>
<dbReference type="AlphaFoldDB" id="A0A553Y0A6"/>
<organism evidence="1 2">
    <name type="scientific">Streptomyces benahoarensis</name>
    <dbReference type="NCBI Taxonomy" id="2595054"/>
    <lineage>
        <taxon>Bacteria</taxon>
        <taxon>Bacillati</taxon>
        <taxon>Actinomycetota</taxon>
        <taxon>Actinomycetes</taxon>
        <taxon>Kitasatosporales</taxon>
        <taxon>Streptomycetaceae</taxon>
        <taxon>Streptomyces</taxon>
    </lineage>
</organism>